<organism evidence="1 2">
    <name type="scientific">Colwellia asteriadis</name>
    <dbReference type="NCBI Taxonomy" id="517723"/>
    <lineage>
        <taxon>Bacteria</taxon>
        <taxon>Pseudomonadati</taxon>
        <taxon>Pseudomonadota</taxon>
        <taxon>Gammaproteobacteria</taxon>
        <taxon>Alteromonadales</taxon>
        <taxon>Colwelliaceae</taxon>
        <taxon>Colwellia</taxon>
    </lineage>
</organism>
<keyword evidence="2" id="KW-1185">Reference proteome</keyword>
<dbReference type="InterPro" id="IPR003787">
    <property type="entry name" value="Sulphur_relay_DsrE/F-like"/>
</dbReference>
<reference evidence="2" key="1">
    <citation type="journal article" date="2019" name="Int. J. Syst. Evol. Microbiol.">
        <title>The Global Catalogue of Microorganisms (GCM) 10K type strain sequencing project: providing services to taxonomists for standard genome sequencing and annotation.</title>
        <authorList>
            <consortium name="The Broad Institute Genomics Platform"/>
            <consortium name="The Broad Institute Genome Sequencing Center for Infectious Disease"/>
            <person name="Wu L."/>
            <person name="Ma J."/>
        </authorList>
    </citation>
    <scope>NUCLEOTIDE SEQUENCE [LARGE SCALE GENOMIC DNA]</scope>
    <source>
        <strain evidence="2">JCM 15608</strain>
    </source>
</reference>
<dbReference type="Proteomes" id="UP001500021">
    <property type="component" value="Unassembled WGS sequence"/>
</dbReference>
<comment type="caution">
    <text evidence="1">The sequence shown here is derived from an EMBL/GenBank/DDBJ whole genome shotgun (WGS) entry which is preliminary data.</text>
</comment>
<gene>
    <name evidence="1" type="primary">tusD</name>
    <name evidence="1" type="ORF">GCM10009111_22030</name>
</gene>
<dbReference type="RefSeq" id="WP_215979165.1">
    <property type="nucleotide sequence ID" value="NZ_BAAAFA010000007.1"/>
</dbReference>
<name>A0ABP3WHE4_9GAMM</name>
<evidence type="ECO:0000313" key="1">
    <source>
        <dbReference type="EMBL" id="GAA0818820.1"/>
    </source>
</evidence>
<dbReference type="PANTHER" id="PTHR34874">
    <property type="entry name" value="PROTEIN YCHN"/>
    <property type="match status" value="1"/>
</dbReference>
<accession>A0ABP3WHE4</accession>
<dbReference type="PANTHER" id="PTHR34874:SF3">
    <property type="entry name" value="SULFURTRANSFERASE TUSD"/>
    <property type="match status" value="1"/>
</dbReference>
<protein>
    <submittedName>
        <fullName evidence="1">Sulfurtransferase complex subunit TusD</fullName>
    </submittedName>
</protein>
<dbReference type="Pfam" id="PF02635">
    <property type="entry name" value="DsrE"/>
    <property type="match status" value="1"/>
</dbReference>
<dbReference type="InterPro" id="IPR017463">
    <property type="entry name" value="Sulphur_relay_TusD/DsrE"/>
</dbReference>
<dbReference type="NCBIfam" id="TIGR03012">
    <property type="entry name" value="sulf_tusD_dsrE"/>
    <property type="match status" value="1"/>
</dbReference>
<proteinExistence type="predicted"/>
<sequence length="125" mass="13461">MDKLAVLITTPPYSNLTVTAIDYIEAALRLNVNIVGVFFYQDGALHANSNIHIASDEYQAVAKLTQLHQEFGLALHLCITAAEKRGIACDALSEGSAININPIFTVSGLGELVSLTTNSTRLVQF</sequence>
<evidence type="ECO:0000313" key="2">
    <source>
        <dbReference type="Proteomes" id="UP001500021"/>
    </source>
</evidence>
<dbReference type="EMBL" id="BAAAFA010000007">
    <property type="protein sequence ID" value="GAA0818820.1"/>
    <property type="molecule type" value="Genomic_DNA"/>
</dbReference>